<evidence type="ECO:0008006" key="3">
    <source>
        <dbReference type="Google" id="ProtNLM"/>
    </source>
</evidence>
<sequence>MASSYHFSDTGLSAMKGMVYYRIKQVDYDGKYVYSDVVGAQVDNASATAAKLIAFPNPTNGEKFQIRFEQPSAVPATITATFKSWGGSKVLKAESLEVLSLMVAEEIRMAPKGICLIEVATDSQVHHLKVMRH</sequence>
<name>R7ZUA3_9BACT</name>
<dbReference type="EMBL" id="AQHR01000050">
    <property type="protein sequence ID" value="EON77608.1"/>
    <property type="molecule type" value="Genomic_DNA"/>
</dbReference>
<keyword evidence="2" id="KW-1185">Reference proteome</keyword>
<gene>
    <name evidence="1" type="ORF">ADIS_1827</name>
</gene>
<evidence type="ECO:0000313" key="2">
    <source>
        <dbReference type="Proteomes" id="UP000013909"/>
    </source>
</evidence>
<organism evidence="1 2">
    <name type="scientific">Lunatimonas lonarensis</name>
    <dbReference type="NCBI Taxonomy" id="1232681"/>
    <lineage>
        <taxon>Bacteria</taxon>
        <taxon>Pseudomonadati</taxon>
        <taxon>Bacteroidota</taxon>
        <taxon>Cytophagia</taxon>
        <taxon>Cytophagales</taxon>
        <taxon>Cyclobacteriaceae</taxon>
    </lineage>
</organism>
<reference evidence="1 2" key="1">
    <citation type="submission" date="2013-02" db="EMBL/GenBank/DDBJ databases">
        <title>A novel strain isolated from Lonar lake, Maharashtra, India.</title>
        <authorList>
            <person name="Singh A."/>
        </authorList>
    </citation>
    <scope>NUCLEOTIDE SEQUENCE [LARGE SCALE GENOMIC DNA]</scope>
    <source>
        <strain evidence="1 2">AK24</strain>
    </source>
</reference>
<comment type="caution">
    <text evidence="1">The sequence shown here is derived from an EMBL/GenBank/DDBJ whole genome shotgun (WGS) entry which is preliminary data.</text>
</comment>
<dbReference type="RefSeq" id="WP_010853965.1">
    <property type="nucleotide sequence ID" value="NZ_AQHR01000050.1"/>
</dbReference>
<proteinExistence type="predicted"/>
<evidence type="ECO:0000313" key="1">
    <source>
        <dbReference type="EMBL" id="EON77608.1"/>
    </source>
</evidence>
<dbReference type="OrthoDB" id="1443240at2"/>
<protein>
    <recommendedName>
        <fullName evidence="3">Secretion system C-terminal sorting domain-containing protein</fullName>
    </recommendedName>
</protein>
<accession>R7ZUA3</accession>
<dbReference type="AlphaFoldDB" id="R7ZUA3"/>
<dbReference type="Proteomes" id="UP000013909">
    <property type="component" value="Unassembled WGS sequence"/>
</dbReference>